<proteinExistence type="predicted"/>
<dbReference type="Pfam" id="PF13768">
    <property type="entry name" value="VWA_3"/>
    <property type="match status" value="1"/>
</dbReference>
<dbReference type="InterPro" id="IPR002035">
    <property type="entry name" value="VWF_A"/>
</dbReference>
<protein>
    <submittedName>
        <fullName evidence="5">von willebrand factor a domain-containing protein 5a</fullName>
    </submittedName>
</protein>
<dbReference type="EMBL" id="JAPDFW010000056">
    <property type="protein sequence ID" value="KAJ5077882.1"/>
    <property type="molecule type" value="Genomic_DNA"/>
</dbReference>
<feature type="transmembrane region" description="Helical" evidence="2">
    <location>
        <begin position="722"/>
        <end position="739"/>
    </location>
</feature>
<dbReference type="Gene3D" id="3.40.50.410">
    <property type="entry name" value="von Willebrand factor, type A domain"/>
    <property type="match status" value="1"/>
</dbReference>
<dbReference type="InterPro" id="IPR036465">
    <property type="entry name" value="vWFA_dom_sf"/>
</dbReference>
<dbReference type="Proteomes" id="UP001149090">
    <property type="component" value="Unassembled WGS sequence"/>
</dbReference>
<evidence type="ECO:0000256" key="2">
    <source>
        <dbReference type="SAM" id="Phobius"/>
    </source>
</evidence>
<name>A0A9Q0LRV0_ANAIG</name>
<evidence type="ECO:0000313" key="6">
    <source>
        <dbReference type="Proteomes" id="UP001149090"/>
    </source>
</evidence>
<dbReference type="PANTHER" id="PTHR45737">
    <property type="entry name" value="VON WILLEBRAND FACTOR A DOMAIN-CONTAINING PROTEIN 5A"/>
    <property type="match status" value="1"/>
</dbReference>
<organism evidence="5 6">
    <name type="scientific">Anaeramoeba ignava</name>
    <name type="common">Anaerobic marine amoeba</name>
    <dbReference type="NCBI Taxonomy" id="1746090"/>
    <lineage>
        <taxon>Eukaryota</taxon>
        <taxon>Metamonada</taxon>
        <taxon>Anaeramoebidae</taxon>
        <taxon>Anaeramoeba</taxon>
    </lineage>
</organism>
<dbReference type="Pfam" id="PF08487">
    <property type="entry name" value="VIT"/>
    <property type="match status" value="1"/>
</dbReference>
<dbReference type="PROSITE" id="PS51468">
    <property type="entry name" value="VIT"/>
    <property type="match status" value="1"/>
</dbReference>
<keyword evidence="2" id="KW-0812">Transmembrane</keyword>
<dbReference type="OrthoDB" id="1729737at2759"/>
<keyword evidence="6" id="KW-1185">Reference proteome</keyword>
<dbReference type="AlphaFoldDB" id="A0A9Q0LRV0"/>
<accession>A0A9Q0LRV0</accession>
<feature type="compositionally biased region" description="Basic residues" evidence="1">
    <location>
        <begin position="254"/>
        <end position="274"/>
    </location>
</feature>
<evidence type="ECO:0000259" key="3">
    <source>
        <dbReference type="PROSITE" id="PS50234"/>
    </source>
</evidence>
<feature type="domain" description="VIT" evidence="4">
    <location>
        <begin position="1"/>
        <end position="126"/>
    </location>
</feature>
<feature type="region of interest" description="Disordered" evidence="1">
    <location>
        <begin position="237"/>
        <end position="280"/>
    </location>
</feature>
<comment type="caution">
    <text evidence="5">The sequence shown here is derived from an EMBL/GenBank/DDBJ whole genome shotgun (WGS) entry which is preliminary data.</text>
</comment>
<dbReference type="PANTHER" id="PTHR45737:SF6">
    <property type="entry name" value="VON WILLEBRAND FACTOR A DOMAIN-CONTAINING PROTEIN 5A"/>
    <property type="match status" value="1"/>
</dbReference>
<gene>
    <name evidence="5" type="ORF">M0811_05572</name>
</gene>
<feature type="domain" description="VWFA" evidence="3">
    <location>
        <begin position="298"/>
        <end position="467"/>
    </location>
</feature>
<dbReference type="InterPro" id="IPR049886">
    <property type="entry name" value="CFI_box_CTERM_dom"/>
</dbReference>
<keyword evidence="2" id="KW-0472">Membrane</keyword>
<evidence type="ECO:0000313" key="5">
    <source>
        <dbReference type="EMBL" id="KAJ5077882.1"/>
    </source>
</evidence>
<feature type="compositionally biased region" description="Basic and acidic residues" evidence="1">
    <location>
        <begin position="241"/>
        <end position="253"/>
    </location>
</feature>
<evidence type="ECO:0000256" key="1">
    <source>
        <dbReference type="SAM" id="MobiDB-lite"/>
    </source>
</evidence>
<dbReference type="InterPro" id="IPR013694">
    <property type="entry name" value="VIT"/>
</dbReference>
<dbReference type="SMART" id="SM00327">
    <property type="entry name" value="VWA"/>
    <property type="match status" value="1"/>
</dbReference>
<dbReference type="OMA" id="FNVIRFD"/>
<sequence length="740" mass="83997">MFGLISKTQEDIPLVGVSVKAKIFDFVAKVVVRQKYENNYDHPIEAVYKFPMDEAAAICGFEAYIDGKIVKGVSKEKNEAQQIYDDALAQGHGAYLMEQETEDIFTLSVGNLPSKKQVVISIFYVAELEAEDDDQIRFVLPTVISPRYTPPNKNLEEKAERITPKYVSSVPYGLKVDIKVGMQSKIVNVLSPSHDIDVKYPSKFTAAIELGNPKKTTSLDRDFVLKIKTEQPFEPRVWVEGSKENKPEKNEKEKKKKKKKNQKEKHEKKPKKDQKKHDPGMMVTFYPEIKVEDKFEMEMIFVIDRSGSMSGDRIRSASKTMEQVIKQLPDNCYFNVIGFGTKVEQLFDESVQISKEIREKALTHVSIMQADLGGTDLHKPLEQIFSIIPAKNRPRQIFILTDGDISNTEEVMKMIRRNSSTARCFSFGIGAGASRELVNGIARAGNGKAVFIDDSGKDLEKKVIKQIQRGMQPALTQIKIDWDGLNIDQAPKVLPPIFNHDRFIAYGFLADDINNIKGKVVKLTAALPTGEEVCFKLSLDSVQIIYDDIIKTLAAKALIKELTMADIEDKDKIVELATKYGLASKHTSFVAVEERDNDGEIEEMELVDVPSLNPMDYQEEYSAMRSAPMLNQSSDLCYSAAPKYSRKKSACFIATAAYGTSMHPKLDSLRWMRDNIFPNKLTQFYYYVSPPIADFISKHDSLRFLVRVLLWPLVYLIDNPRSFFSFLTIFILIFSIYLHY</sequence>
<dbReference type="SMART" id="SM00609">
    <property type="entry name" value="VIT"/>
    <property type="match status" value="1"/>
</dbReference>
<dbReference type="NCBIfam" id="NF041770">
    <property type="entry name" value="CFI_box_CTERM"/>
    <property type="match status" value="1"/>
</dbReference>
<keyword evidence="2" id="KW-1133">Transmembrane helix</keyword>
<dbReference type="PROSITE" id="PS50234">
    <property type="entry name" value="VWFA"/>
    <property type="match status" value="1"/>
</dbReference>
<reference evidence="5" key="1">
    <citation type="submission" date="2022-10" db="EMBL/GenBank/DDBJ databases">
        <title>Novel sulphate-reducing endosymbionts in the free-living metamonad Anaeramoeba.</title>
        <authorList>
            <person name="Jerlstrom-Hultqvist J."/>
            <person name="Cepicka I."/>
            <person name="Gallot-Lavallee L."/>
            <person name="Salas-Leiva D."/>
            <person name="Curtis B.A."/>
            <person name="Zahonova K."/>
            <person name="Pipaliya S."/>
            <person name="Dacks J."/>
            <person name="Roger A.J."/>
        </authorList>
    </citation>
    <scope>NUCLEOTIDE SEQUENCE</scope>
    <source>
        <strain evidence="5">BMAN</strain>
    </source>
</reference>
<dbReference type="SUPFAM" id="SSF53300">
    <property type="entry name" value="vWA-like"/>
    <property type="match status" value="1"/>
</dbReference>
<evidence type="ECO:0000259" key="4">
    <source>
        <dbReference type="PROSITE" id="PS51468"/>
    </source>
</evidence>